<name>A0A8J4UPT3_CLAMG</name>
<dbReference type="PANTHER" id="PTHR31025:SF29">
    <property type="entry name" value="SI:CH211-196P9.1"/>
    <property type="match status" value="1"/>
</dbReference>
<comment type="caution">
    <text evidence="2">The sequence shown here is derived from an EMBL/GenBank/DDBJ whole genome shotgun (WGS) entry which is preliminary data.</text>
</comment>
<accession>A0A8J4UPT3</accession>
<protein>
    <submittedName>
        <fullName evidence="2">Uncharacterized protein</fullName>
    </submittedName>
</protein>
<organism evidence="2 3">
    <name type="scientific">Clarias magur</name>
    <name type="common">Asian catfish</name>
    <name type="synonym">Macropteronotus magur</name>
    <dbReference type="NCBI Taxonomy" id="1594786"/>
    <lineage>
        <taxon>Eukaryota</taxon>
        <taxon>Metazoa</taxon>
        <taxon>Chordata</taxon>
        <taxon>Craniata</taxon>
        <taxon>Vertebrata</taxon>
        <taxon>Euteleostomi</taxon>
        <taxon>Actinopterygii</taxon>
        <taxon>Neopterygii</taxon>
        <taxon>Teleostei</taxon>
        <taxon>Ostariophysi</taxon>
        <taxon>Siluriformes</taxon>
        <taxon>Clariidae</taxon>
        <taxon>Clarias</taxon>
    </lineage>
</organism>
<keyword evidence="3" id="KW-1185">Reference proteome</keyword>
<evidence type="ECO:0000313" key="2">
    <source>
        <dbReference type="EMBL" id="KAF5908094.1"/>
    </source>
</evidence>
<sequence>EDFYDDSGTGYLTWRLKTVQRNTSHHAAKGNTARSDPGGPSLKRSINPEGHLDEEAVREAIALFCHTSEEGQIFKTKETFRHRHGLVHDPDKTMDILKTFPRFLNTKGLVNQDFKLLFKSDTANKLLEKWDTVFKRRIIEEAMGLTLTPAVCSLISSARKETIGKDHCSKRAAKVGAADGLVVYHK</sequence>
<gene>
    <name evidence="2" type="ORF">DAT39_002226</name>
</gene>
<reference evidence="2" key="1">
    <citation type="submission" date="2020-07" db="EMBL/GenBank/DDBJ databases">
        <title>Clarias magur genome sequencing, assembly and annotation.</title>
        <authorList>
            <person name="Kushwaha B."/>
            <person name="Kumar R."/>
            <person name="Das P."/>
            <person name="Joshi C.G."/>
            <person name="Kumar D."/>
            <person name="Nagpure N.S."/>
            <person name="Pandey M."/>
            <person name="Agarwal S."/>
            <person name="Srivastava S."/>
            <person name="Singh M."/>
            <person name="Sahoo L."/>
            <person name="Jayasankar P."/>
            <person name="Meher P.K."/>
            <person name="Koringa P.G."/>
            <person name="Iquebal M.A."/>
            <person name="Das S.P."/>
            <person name="Bit A."/>
            <person name="Patnaik S."/>
            <person name="Patel N."/>
            <person name="Shah T.M."/>
            <person name="Hinsu A."/>
            <person name="Jena J.K."/>
        </authorList>
    </citation>
    <scope>NUCLEOTIDE SEQUENCE</scope>
    <source>
        <strain evidence="2">CIFAMagur01</strain>
        <tissue evidence="2">Testis</tissue>
    </source>
</reference>
<evidence type="ECO:0000313" key="3">
    <source>
        <dbReference type="Proteomes" id="UP000727407"/>
    </source>
</evidence>
<feature type="non-terminal residue" evidence="2">
    <location>
        <position position="1"/>
    </location>
</feature>
<proteinExistence type="predicted"/>
<dbReference type="EMBL" id="QNUK01000016">
    <property type="protein sequence ID" value="KAF5908094.1"/>
    <property type="molecule type" value="Genomic_DNA"/>
</dbReference>
<dbReference type="OrthoDB" id="7687839at2759"/>
<feature type="non-terminal residue" evidence="2">
    <location>
        <position position="186"/>
    </location>
</feature>
<evidence type="ECO:0000256" key="1">
    <source>
        <dbReference type="SAM" id="MobiDB-lite"/>
    </source>
</evidence>
<dbReference type="AlphaFoldDB" id="A0A8J4UPT3"/>
<dbReference type="PANTHER" id="PTHR31025">
    <property type="entry name" value="SI:CH211-196P9.1-RELATED"/>
    <property type="match status" value="1"/>
</dbReference>
<dbReference type="Proteomes" id="UP000727407">
    <property type="component" value="Unassembled WGS sequence"/>
</dbReference>
<feature type="region of interest" description="Disordered" evidence="1">
    <location>
        <begin position="22"/>
        <end position="47"/>
    </location>
</feature>